<feature type="binding site" evidence="13">
    <location>
        <position position="122"/>
    </location>
    <ligand>
        <name>ATP</name>
        <dbReference type="ChEBI" id="CHEBI:30616"/>
    </ligand>
</feature>
<comment type="cofactor">
    <cofactor evidence="1 11">
        <name>biotin</name>
        <dbReference type="ChEBI" id="CHEBI:57586"/>
    </cofactor>
</comment>
<evidence type="ECO:0000256" key="1">
    <source>
        <dbReference type="ARBA" id="ARBA00001953"/>
    </source>
</evidence>
<dbReference type="InterPro" id="IPR005481">
    <property type="entry name" value="BC-like_N"/>
</dbReference>
<dbReference type="NCBIfam" id="NF009554">
    <property type="entry name" value="PRK12999.1"/>
    <property type="match status" value="1"/>
</dbReference>
<feature type="domain" description="ATP-grasp" evidence="18">
    <location>
        <begin position="126"/>
        <end position="323"/>
    </location>
</feature>
<evidence type="ECO:0000259" key="20">
    <source>
        <dbReference type="PROSITE" id="PS50991"/>
    </source>
</evidence>
<dbReference type="SUPFAM" id="SSF89000">
    <property type="entry name" value="post-HMGL domain-like"/>
    <property type="match status" value="1"/>
</dbReference>
<sequence length="1154" mass="126538">MAHRREFRRVLVANRGEIATRIFQACTELGKQTVAIYSEADTLSLHRYKADEAYLVGEGQSPVAAYLDIDGILRLARQKQVDAIHPGYGFLAENPVFARRCEEAGIAFIGPEPRHLELFGDKVAARRLAREAGLPVVPGTDEPVASEAEALAFAREHGYPVIVKAVAGGGGRGMRVVRGEAELLLALESARSEARAAFGDGSVYLERLVQSPRHIEVQVLGDRSGRVIHLWERDCSVQRRHQKVVEVAPAVRLDPGLREAICQAAVALMTRAGYVNAGTVEFLVDREGRFYFIEVNPRIQVEHTITELILGVDIVQAQIRLAEGYLLSELGPILPDPERLVPRGYAIQCRVTTEDPENAFLPDTGRITAFRAPGGFGVRLDVGGGHAGAEITPHYDSLLVKLSTWALTFEQAARKMHRALQEFRVRGVKTNIPFLENVVTHPDFLAGRVDTGFIDSHPELLQFPPRRDRGTRLLRYIAHVVVNGSEGVRPGTRKPNLRPAPVPPPDPDWTPPPTAKAILDRDGPEALAGWVRAQKRLLLCDTTMRDAHQSLLATRVRSHDILRIAEATGRLAPDLFALECWGGATFDTAYRFLKEDPWERLAALRRRIPHVLFMMLLRGQSVVGYGSYPDNVVRAFVREAAAAGIDIFRIFDSLNYLPNMEVAIDAVRAASKVAEVALCYTGDILDPHRTRYDLRYYVRLAKEIERAGAHMLAIKDMAGLLKPQAAYRLVKALKEEVGLPVHLHTHDTAGAGVAAVLKAAEAGVDIADAALGAMAGGTSQPSLNAVVAALEGTDRATGIDLDRLQALSDYWEVVRTYYFPFEGGSNAPNASVYRHQVPGGQFTNLRQQAEALGLGDRWPEVVRAYAQVDELLGELIKVTPSSKMVGDFALFLVQQGLTPAELVRRAPELDFPQSVVDFFRGLLGQPPYGFPEELQRAVLRGEEPIRGRPGALLPPADFDAARAALAARTGRPPAEREVVSYLLFPQVVLDYLRHHEEYGDTSVLDTPTFLYGLRHGEQVAVEIEPGKTLIIKLTAVGEPMPDGTRIVYFELNGTPREVRIRDRQAASALPVRPRAERGNPRHVGASMPGKILKVLVEPGDEVRKGEQLVVIEAMKMETVITSPADGRVEAVLVHPGEAVEAGDLLIRLAGGAGT</sequence>
<dbReference type="FunFam" id="2.40.50.100:FF:000003">
    <property type="entry name" value="Acetyl-CoA carboxylase biotin carboxyl carrier protein"/>
    <property type="match status" value="1"/>
</dbReference>
<feature type="binding site" description="via carbamate group" evidence="14">
    <location>
        <position position="715"/>
    </location>
    <ligand>
        <name>Mn(2+)</name>
        <dbReference type="ChEBI" id="CHEBI:29035"/>
    </ligand>
</feature>
<dbReference type="InterPro" id="IPR011054">
    <property type="entry name" value="Rudment_hybrid_motif"/>
</dbReference>
<dbReference type="InterPro" id="IPR011053">
    <property type="entry name" value="Single_hybrid_motif"/>
</dbReference>
<dbReference type="InterPro" id="IPR005482">
    <property type="entry name" value="Biotin_COase_C"/>
</dbReference>
<evidence type="ECO:0000313" key="21">
    <source>
        <dbReference type="EMBL" id="BDG61816.1"/>
    </source>
</evidence>
<feature type="domain" description="Pyruvate carboxyltransferase" evidence="20">
    <location>
        <begin position="537"/>
        <end position="805"/>
    </location>
</feature>
<evidence type="ECO:0000256" key="10">
    <source>
        <dbReference type="ARBA" id="ARBA00023268"/>
    </source>
</evidence>
<comment type="catalytic activity">
    <reaction evidence="11">
        <text>hydrogencarbonate + pyruvate + ATP = oxaloacetate + ADP + phosphate + H(+)</text>
        <dbReference type="Rhea" id="RHEA:20844"/>
        <dbReference type="ChEBI" id="CHEBI:15361"/>
        <dbReference type="ChEBI" id="CHEBI:15378"/>
        <dbReference type="ChEBI" id="CHEBI:16452"/>
        <dbReference type="ChEBI" id="CHEBI:17544"/>
        <dbReference type="ChEBI" id="CHEBI:30616"/>
        <dbReference type="ChEBI" id="CHEBI:43474"/>
        <dbReference type="ChEBI" id="CHEBI:456216"/>
        <dbReference type="EC" id="6.4.1.1"/>
    </reaction>
</comment>
<feature type="modified residue" description="N6-carboxylysine" evidence="15">
    <location>
        <position position="715"/>
    </location>
</feature>
<dbReference type="Proteomes" id="UP001163687">
    <property type="component" value="Chromosome"/>
</dbReference>
<keyword evidence="10" id="KW-0511">Multifunctional enzyme</keyword>
<evidence type="ECO:0000313" key="22">
    <source>
        <dbReference type="Proteomes" id="UP001163687"/>
    </source>
</evidence>
<dbReference type="PIRSF" id="PIRSF001594">
    <property type="entry name" value="Pyruv_carbox"/>
    <property type="match status" value="1"/>
</dbReference>
<evidence type="ECO:0000259" key="17">
    <source>
        <dbReference type="PROSITE" id="PS50968"/>
    </source>
</evidence>
<evidence type="ECO:0000256" key="12">
    <source>
        <dbReference type="PIRSR" id="PIRSR001594-1"/>
    </source>
</evidence>
<keyword evidence="9 11" id="KW-0092">Biotin</keyword>
<dbReference type="PROSITE" id="PS00867">
    <property type="entry name" value="CPSASE_2"/>
    <property type="match status" value="1"/>
</dbReference>
<dbReference type="AlphaFoldDB" id="A0AA35G6S7"/>
<dbReference type="GO" id="GO:0046872">
    <property type="term" value="F:metal ion binding"/>
    <property type="evidence" value="ECO:0007669"/>
    <property type="project" value="UniProtKB-KW"/>
</dbReference>
<feature type="region of interest" description="Disordered" evidence="16">
    <location>
        <begin position="487"/>
        <end position="512"/>
    </location>
</feature>
<feature type="binding site" evidence="14">
    <location>
        <position position="546"/>
    </location>
    <ligand>
        <name>Mn(2+)</name>
        <dbReference type="ChEBI" id="CHEBI:29035"/>
    </ligand>
</feature>
<dbReference type="Gene3D" id="3.20.20.70">
    <property type="entry name" value="Aldolase class I"/>
    <property type="match status" value="1"/>
</dbReference>
<evidence type="ECO:0000256" key="5">
    <source>
        <dbReference type="ARBA" id="ARBA00022598"/>
    </source>
</evidence>
<evidence type="ECO:0000256" key="15">
    <source>
        <dbReference type="PIRSR" id="PIRSR001594-4"/>
    </source>
</evidence>
<dbReference type="Gene3D" id="3.10.600.10">
    <property type="entry name" value="pyruvate carboxylase f1077a mutant domain"/>
    <property type="match status" value="1"/>
</dbReference>
<evidence type="ECO:0000259" key="19">
    <source>
        <dbReference type="PROSITE" id="PS50979"/>
    </source>
</evidence>
<evidence type="ECO:0000259" key="18">
    <source>
        <dbReference type="PROSITE" id="PS50975"/>
    </source>
</evidence>
<dbReference type="InterPro" id="IPR000089">
    <property type="entry name" value="Biotin_lipoyl"/>
</dbReference>
<dbReference type="EMBL" id="AP025628">
    <property type="protein sequence ID" value="BDG61816.1"/>
    <property type="molecule type" value="Genomic_DNA"/>
</dbReference>
<feature type="binding site" evidence="13">
    <location>
        <position position="206"/>
    </location>
    <ligand>
        <name>ATP</name>
        <dbReference type="ChEBI" id="CHEBI:30616"/>
    </ligand>
</feature>
<feature type="domain" description="Biotin carboxylation" evidence="19">
    <location>
        <begin position="6"/>
        <end position="459"/>
    </location>
</feature>
<dbReference type="Pfam" id="PF00289">
    <property type="entry name" value="Biotin_carb_N"/>
    <property type="match status" value="1"/>
</dbReference>
<evidence type="ECO:0000256" key="14">
    <source>
        <dbReference type="PIRSR" id="PIRSR001594-3"/>
    </source>
</evidence>
<evidence type="ECO:0000256" key="4">
    <source>
        <dbReference type="ARBA" id="ARBA00022432"/>
    </source>
</evidence>
<dbReference type="PANTHER" id="PTHR43778">
    <property type="entry name" value="PYRUVATE CARBOXYLASE"/>
    <property type="match status" value="1"/>
</dbReference>
<organism evidence="21 22">
    <name type="scientific">Caldinitratiruptor microaerophilus</name>
    <dbReference type="NCBI Taxonomy" id="671077"/>
    <lineage>
        <taxon>Bacteria</taxon>
        <taxon>Bacillati</taxon>
        <taxon>Bacillota</taxon>
        <taxon>Clostridia</taxon>
        <taxon>Eubacteriales</taxon>
        <taxon>Symbiobacteriaceae</taxon>
        <taxon>Caldinitratiruptor</taxon>
    </lineage>
</organism>
<keyword evidence="8 11" id="KW-0067">ATP-binding</keyword>
<dbReference type="KEGG" id="cmic:caldi_29060"/>
<evidence type="ECO:0000256" key="13">
    <source>
        <dbReference type="PIRSR" id="PIRSR001594-2"/>
    </source>
</evidence>
<dbReference type="PROSITE" id="PS00188">
    <property type="entry name" value="BIOTIN"/>
    <property type="match status" value="1"/>
</dbReference>
<evidence type="ECO:0000256" key="11">
    <source>
        <dbReference type="PIRNR" id="PIRNR001594"/>
    </source>
</evidence>
<keyword evidence="7 11" id="KW-0547">Nucleotide-binding</keyword>
<feature type="binding site" evidence="13">
    <location>
        <position position="241"/>
    </location>
    <ligand>
        <name>ATP</name>
        <dbReference type="ChEBI" id="CHEBI:30616"/>
    </ligand>
</feature>
<dbReference type="InterPro" id="IPR005930">
    <property type="entry name" value="Pyruv_COase"/>
</dbReference>
<dbReference type="FunFam" id="3.40.50.20:FF:000010">
    <property type="entry name" value="Propionyl-CoA carboxylase subunit alpha"/>
    <property type="match status" value="1"/>
</dbReference>
<dbReference type="PROSITE" id="PS50968">
    <property type="entry name" value="BIOTINYL_LIPOYL"/>
    <property type="match status" value="1"/>
</dbReference>
<evidence type="ECO:0000256" key="16">
    <source>
        <dbReference type="SAM" id="MobiDB-lite"/>
    </source>
</evidence>
<dbReference type="GO" id="GO:0006094">
    <property type="term" value="P:gluconeogenesis"/>
    <property type="evidence" value="ECO:0007669"/>
    <property type="project" value="UniProtKB-KW"/>
</dbReference>
<dbReference type="SUPFAM" id="SSF51246">
    <property type="entry name" value="Rudiment single hybrid motif"/>
    <property type="match status" value="1"/>
</dbReference>
<keyword evidence="5 11" id="KW-0436">Ligase</keyword>
<dbReference type="InterPro" id="IPR011764">
    <property type="entry name" value="Biotin_carboxylation_dom"/>
</dbReference>
<dbReference type="SUPFAM" id="SSF51569">
    <property type="entry name" value="Aldolase"/>
    <property type="match status" value="1"/>
</dbReference>
<dbReference type="InterPro" id="IPR000891">
    <property type="entry name" value="PYR_CT"/>
</dbReference>
<gene>
    <name evidence="21" type="primary">pyc</name>
    <name evidence="21" type="ORF">caldi_29060</name>
</gene>
<reference evidence="21" key="1">
    <citation type="submission" date="2022-03" db="EMBL/GenBank/DDBJ databases">
        <title>Complete genome sequence of Caldinitratiruptor microaerophilus.</title>
        <authorList>
            <person name="Mukaiyama R."/>
            <person name="Nishiyama T."/>
            <person name="Ueda K."/>
        </authorList>
    </citation>
    <scope>NUCLEOTIDE SEQUENCE</scope>
    <source>
        <strain evidence="21">JCM 16183</strain>
    </source>
</reference>
<dbReference type="InterPro" id="IPR005479">
    <property type="entry name" value="CPAse_ATP-bd"/>
</dbReference>
<name>A0AA35G6S7_9FIRM</name>
<dbReference type="InterPro" id="IPR016185">
    <property type="entry name" value="PreATP-grasp_dom_sf"/>
</dbReference>
<dbReference type="PROSITE" id="PS50975">
    <property type="entry name" value="ATP_GRASP"/>
    <property type="match status" value="1"/>
</dbReference>
<dbReference type="Gene3D" id="2.40.50.100">
    <property type="match status" value="1"/>
</dbReference>
<dbReference type="EC" id="6.4.1.1" evidence="3 11"/>
<dbReference type="Pfam" id="PF02785">
    <property type="entry name" value="Biotin_carb_C"/>
    <property type="match status" value="1"/>
</dbReference>
<feature type="active site" evidence="12">
    <location>
        <position position="298"/>
    </location>
</feature>
<dbReference type="FunFam" id="3.20.20.70:FF:000033">
    <property type="entry name" value="Pyruvate carboxylase"/>
    <property type="match status" value="1"/>
</dbReference>
<evidence type="ECO:0000256" key="6">
    <source>
        <dbReference type="ARBA" id="ARBA00022723"/>
    </source>
</evidence>
<dbReference type="CDD" id="cd07937">
    <property type="entry name" value="DRE_TIM_PC_TC_5S"/>
    <property type="match status" value="1"/>
</dbReference>
<feature type="binding site" evidence="13">
    <location>
        <position position="618"/>
    </location>
    <ligand>
        <name>substrate</name>
    </ligand>
</feature>
<dbReference type="GO" id="GO:0005524">
    <property type="term" value="F:ATP binding"/>
    <property type="evidence" value="ECO:0007669"/>
    <property type="project" value="UniProtKB-UniRule"/>
</dbReference>
<feature type="binding site" evidence="14">
    <location>
        <position position="746"/>
    </location>
    <ligand>
        <name>Mn(2+)</name>
        <dbReference type="ChEBI" id="CHEBI:29035"/>
    </ligand>
</feature>
<dbReference type="GO" id="GO:0005737">
    <property type="term" value="C:cytoplasm"/>
    <property type="evidence" value="ECO:0007669"/>
    <property type="project" value="TreeGrafter"/>
</dbReference>
<dbReference type="PROSITE" id="PS50991">
    <property type="entry name" value="PYR_CT"/>
    <property type="match status" value="1"/>
</dbReference>
<keyword evidence="4" id="KW-0312">Gluconeogenesis</keyword>
<dbReference type="CDD" id="cd06850">
    <property type="entry name" value="biotinyl_domain"/>
    <property type="match status" value="1"/>
</dbReference>
<dbReference type="PROSITE" id="PS50979">
    <property type="entry name" value="BC"/>
    <property type="match status" value="1"/>
</dbReference>
<dbReference type="NCBIfam" id="TIGR01235">
    <property type="entry name" value="pyruv_carbox"/>
    <property type="match status" value="1"/>
</dbReference>
<protein>
    <recommendedName>
        <fullName evidence="3 11">Pyruvate carboxylase</fullName>
        <ecNumber evidence="3 11">6.4.1.1</ecNumber>
    </recommendedName>
</protein>
<keyword evidence="22" id="KW-1185">Reference proteome</keyword>
<dbReference type="FunFam" id="3.30.470.20:FF:000012">
    <property type="entry name" value="Pyruvate carboxylase"/>
    <property type="match status" value="1"/>
</dbReference>
<dbReference type="InterPro" id="IPR003379">
    <property type="entry name" value="Carboxylase_cons_dom"/>
</dbReference>
<dbReference type="Gene3D" id="3.30.470.20">
    <property type="entry name" value="ATP-grasp fold, B domain"/>
    <property type="match status" value="1"/>
</dbReference>
<dbReference type="InterPro" id="IPR055268">
    <property type="entry name" value="PCB-like"/>
</dbReference>
<feature type="binding site" evidence="13">
    <location>
        <position position="879"/>
    </location>
    <ligand>
        <name>substrate</name>
    </ligand>
</feature>
<dbReference type="Pfam" id="PF00364">
    <property type="entry name" value="Biotin_lipoyl"/>
    <property type="match status" value="1"/>
</dbReference>
<dbReference type="FunFam" id="3.30.1490.20:FF:000018">
    <property type="entry name" value="Biotin carboxylase"/>
    <property type="match status" value="1"/>
</dbReference>
<dbReference type="InterPro" id="IPR011761">
    <property type="entry name" value="ATP-grasp"/>
</dbReference>
<feature type="compositionally biased region" description="Pro residues" evidence="16">
    <location>
        <begin position="498"/>
        <end position="512"/>
    </location>
</feature>
<dbReference type="GO" id="GO:0004736">
    <property type="term" value="F:pyruvate carboxylase activity"/>
    <property type="evidence" value="ECO:0007669"/>
    <property type="project" value="UniProtKB-EC"/>
</dbReference>
<accession>A0AA35G6S7</accession>
<keyword evidence="6 14" id="KW-0479">Metal-binding</keyword>
<feature type="domain" description="Lipoyl-binding" evidence="17">
    <location>
        <begin position="1074"/>
        <end position="1149"/>
    </location>
</feature>
<dbReference type="Pfam" id="PF00682">
    <property type="entry name" value="HMGL-like"/>
    <property type="match status" value="1"/>
</dbReference>
<dbReference type="PANTHER" id="PTHR43778:SF2">
    <property type="entry name" value="PYRUVATE CARBOXYLASE, MITOCHONDRIAL"/>
    <property type="match status" value="1"/>
</dbReference>
<dbReference type="NCBIfam" id="NF006761">
    <property type="entry name" value="PRK09282.1"/>
    <property type="match status" value="1"/>
</dbReference>
<dbReference type="Pfam" id="PF02436">
    <property type="entry name" value="PYC_OADA"/>
    <property type="match status" value="1"/>
</dbReference>
<evidence type="ECO:0000256" key="7">
    <source>
        <dbReference type="ARBA" id="ARBA00022741"/>
    </source>
</evidence>
<evidence type="ECO:0000256" key="8">
    <source>
        <dbReference type="ARBA" id="ARBA00022840"/>
    </source>
</evidence>
<evidence type="ECO:0000256" key="3">
    <source>
        <dbReference type="ARBA" id="ARBA00013057"/>
    </source>
</evidence>
<comment type="function">
    <text evidence="11">Catalyzes a 2-step reaction, involving the ATP-dependent carboxylation of the covalently attached biotin in the first step and the transfer of the carboxyl group to pyruvate in the second.</text>
</comment>
<dbReference type="SUPFAM" id="SSF51230">
    <property type="entry name" value="Single hybrid motif"/>
    <property type="match status" value="1"/>
</dbReference>
<evidence type="ECO:0000256" key="2">
    <source>
        <dbReference type="ARBA" id="ARBA00004742"/>
    </source>
</evidence>
<feature type="modified residue" description="N6-biotinyllysine" evidence="15">
    <location>
        <position position="1115"/>
    </location>
</feature>
<dbReference type="SMART" id="SM00878">
    <property type="entry name" value="Biotin_carb_C"/>
    <property type="match status" value="1"/>
</dbReference>
<dbReference type="InterPro" id="IPR001882">
    <property type="entry name" value="Biotin_BS"/>
</dbReference>
<evidence type="ECO:0000256" key="9">
    <source>
        <dbReference type="ARBA" id="ARBA00023267"/>
    </source>
</evidence>
<keyword evidence="21" id="KW-0670">Pyruvate</keyword>
<dbReference type="SUPFAM" id="SSF52440">
    <property type="entry name" value="PreATP-grasp domain"/>
    <property type="match status" value="1"/>
</dbReference>
<dbReference type="RefSeq" id="WP_264842442.1">
    <property type="nucleotide sequence ID" value="NZ_AP025628.1"/>
</dbReference>
<comment type="pathway">
    <text evidence="2">Carbohydrate biosynthesis; gluconeogenesis.</text>
</comment>
<feature type="binding site" evidence="14">
    <location>
        <position position="744"/>
    </location>
    <ligand>
        <name>Mn(2+)</name>
        <dbReference type="ChEBI" id="CHEBI:29035"/>
    </ligand>
</feature>
<dbReference type="SUPFAM" id="SSF56059">
    <property type="entry name" value="Glutathione synthetase ATP-binding domain-like"/>
    <property type="match status" value="1"/>
</dbReference>
<dbReference type="InterPro" id="IPR013785">
    <property type="entry name" value="Aldolase_TIM"/>
</dbReference>
<dbReference type="Pfam" id="PF02786">
    <property type="entry name" value="CPSase_L_D2"/>
    <property type="match status" value="1"/>
</dbReference>
<proteinExistence type="predicted"/>